<keyword evidence="1" id="KW-1133">Transmembrane helix</keyword>
<name>A0A194XE71_MOLSC</name>
<dbReference type="EMBL" id="KQ947413">
    <property type="protein sequence ID" value="KUJ18441.1"/>
    <property type="molecule type" value="Genomic_DNA"/>
</dbReference>
<dbReference type="InParanoid" id="A0A194XE71"/>
<feature type="transmembrane region" description="Helical" evidence="1">
    <location>
        <begin position="36"/>
        <end position="56"/>
    </location>
</feature>
<dbReference type="GeneID" id="28817617"/>
<protein>
    <submittedName>
        <fullName evidence="2">Uncharacterized protein</fullName>
    </submittedName>
</protein>
<accession>A0A194XE71</accession>
<keyword evidence="1" id="KW-0472">Membrane</keyword>
<organism evidence="2 3">
    <name type="scientific">Mollisia scopiformis</name>
    <name type="common">Conifer needle endophyte fungus</name>
    <name type="synonym">Phialocephala scopiformis</name>
    <dbReference type="NCBI Taxonomy" id="149040"/>
    <lineage>
        <taxon>Eukaryota</taxon>
        <taxon>Fungi</taxon>
        <taxon>Dikarya</taxon>
        <taxon>Ascomycota</taxon>
        <taxon>Pezizomycotina</taxon>
        <taxon>Leotiomycetes</taxon>
        <taxon>Helotiales</taxon>
        <taxon>Mollisiaceae</taxon>
        <taxon>Mollisia</taxon>
    </lineage>
</organism>
<keyword evidence="1" id="KW-0812">Transmembrane</keyword>
<gene>
    <name evidence="2" type="ORF">LY89DRAFT_49007</name>
</gene>
<dbReference type="Proteomes" id="UP000070700">
    <property type="component" value="Unassembled WGS sequence"/>
</dbReference>
<proteinExistence type="predicted"/>
<dbReference type="AlphaFoldDB" id="A0A194XE71"/>
<evidence type="ECO:0000313" key="2">
    <source>
        <dbReference type="EMBL" id="KUJ18441.1"/>
    </source>
</evidence>
<feature type="transmembrane region" description="Helical" evidence="1">
    <location>
        <begin position="201"/>
        <end position="222"/>
    </location>
</feature>
<dbReference type="KEGG" id="psco:LY89DRAFT_49007"/>
<evidence type="ECO:0000256" key="1">
    <source>
        <dbReference type="SAM" id="Phobius"/>
    </source>
</evidence>
<reference evidence="2 3" key="1">
    <citation type="submission" date="2015-10" db="EMBL/GenBank/DDBJ databases">
        <title>Full genome of DAOMC 229536 Phialocephala scopiformis, a fungal endophyte of spruce producing the potent anti-insectan compound rugulosin.</title>
        <authorList>
            <consortium name="DOE Joint Genome Institute"/>
            <person name="Walker A.K."/>
            <person name="Frasz S.L."/>
            <person name="Seifert K.A."/>
            <person name="Miller J.D."/>
            <person name="Mondo S.J."/>
            <person name="Labutti K."/>
            <person name="Lipzen A."/>
            <person name="Dockter R."/>
            <person name="Kennedy M."/>
            <person name="Grigoriev I.V."/>
            <person name="Spatafora J.W."/>
        </authorList>
    </citation>
    <scope>NUCLEOTIDE SEQUENCE [LARGE SCALE GENOMIC DNA]</scope>
    <source>
        <strain evidence="2 3">CBS 120377</strain>
    </source>
</reference>
<sequence length="244" mass="27862">MSNENGTIKCRMADRVLRAADVSHWAEGNWRVPARVMIQGAVVFCAPLFCYVAGMVRRWRESNSRNFYFYLALRLGAARGPMDKAEMIRESPLFPVLQTLSTAPPKLHGFSRSCPLQHMSEQYLPIRLEKIYVLTHQNRYPESHSTVKIAGNYAAIMLHERRFGRSMPHIPRSSSVCRAFAVSIRRKHVSVMVRCDRGYRLMMPSLFLGALAITSLCAWWGLSTGSRRVMNFPHGDRSISEEVK</sequence>
<dbReference type="RefSeq" id="XP_018072796.1">
    <property type="nucleotide sequence ID" value="XM_018207891.1"/>
</dbReference>
<evidence type="ECO:0000313" key="3">
    <source>
        <dbReference type="Proteomes" id="UP000070700"/>
    </source>
</evidence>
<keyword evidence="3" id="KW-1185">Reference proteome</keyword>